<comment type="similarity">
    <text evidence="1">Belongs to the metallo-dependent hydrolases superfamily.</text>
</comment>
<keyword evidence="1" id="KW-0479">Metal-binding</keyword>
<dbReference type="AlphaFoldDB" id="A0AAU7UG09"/>
<dbReference type="GO" id="GO:0016788">
    <property type="term" value="F:hydrolase activity, acting on ester bonds"/>
    <property type="evidence" value="ECO:0007669"/>
    <property type="project" value="UniProtKB-UniRule"/>
</dbReference>
<keyword evidence="2" id="KW-0614">Plasmid</keyword>
<name>A0AAU7UG09_9DEIO</name>
<dbReference type="InterPro" id="IPR012022">
    <property type="entry name" value="UCP005295"/>
</dbReference>
<dbReference type="PANTHER" id="PTHR42658:SF1">
    <property type="entry name" value="HYDROLASE TATD"/>
    <property type="match status" value="1"/>
</dbReference>
<dbReference type="PIRSF" id="PIRSF005295">
    <property type="entry name" value="UCP005295_TatD"/>
    <property type="match status" value="1"/>
</dbReference>
<evidence type="ECO:0000256" key="1">
    <source>
        <dbReference type="PIRNR" id="PIRNR005295"/>
    </source>
</evidence>
<geneLocation type="plasmid" evidence="2">
    <name>pDson02</name>
</geneLocation>
<dbReference type="GO" id="GO:0046872">
    <property type="term" value="F:metal ion binding"/>
    <property type="evidence" value="ECO:0007669"/>
    <property type="project" value="UniProtKB-KW"/>
</dbReference>
<keyword evidence="1 2" id="KW-0378">Hydrolase</keyword>
<dbReference type="SUPFAM" id="SSF51556">
    <property type="entry name" value="Metallo-dependent hydrolases"/>
    <property type="match status" value="1"/>
</dbReference>
<sequence>MNYIDLHAHMISRSTDDYHRMALTGCLAVTEPAFWSGRDRLGALAFADYFDHLTTFEPARAQQYGIQHYAWLCLNPKEGEDRELAREVLALIPDFLDRPTVLGIGEIGLNRVTRNELATFVDHVELALEHHQLIHVHTPHLEDKYKGTRVIVETLAKDGRIDPARVMIDHAEEHTAPLILEHGFWTGFTLYPKTKASPARALDMIEMYGHERICVASACDWGPSDPVAIPEFVLEARRRGHDEAGIQRIVLHNPQAFLSQSPKFRLKLPEGTAPRALAAD</sequence>
<dbReference type="EMBL" id="CP158300">
    <property type="protein sequence ID" value="XBV87533.1"/>
    <property type="molecule type" value="Genomic_DNA"/>
</dbReference>
<dbReference type="InterPro" id="IPR032466">
    <property type="entry name" value="Metal_Hydrolase"/>
</dbReference>
<accession>A0AAU7UG09</accession>
<organism evidence="2">
    <name type="scientific">Deinococcus sonorensis KR-87</name>
    <dbReference type="NCBI Taxonomy" id="694439"/>
    <lineage>
        <taxon>Bacteria</taxon>
        <taxon>Thermotogati</taxon>
        <taxon>Deinococcota</taxon>
        <taxon>Deinococci</taxon>
        <taxon>Deinococcales</taxon>
        <taxon>Deinococcaceae</taxon>
        <taxon>Deinococcus</taxon>
    </lineage>
</organism>
<reference evidence="2" key="1">
    <citation type="submission" date="2024-06" db="EMBL/GenBank/DDBJ databases">
        <title>Draft Genome Sequence of Deinococcus sonorensis Type Strain KR-87, a Biofilm Producing Representative of the Genus Deinococcus.</title>
        <authorList>
            <person name="Boren L.S."/>
            <person name="Grosso R.A."/>
            <person name="Hugenberg-Cox A.N."/>
            <person name="Hill J.T.E."/>
            <person name="Albert C.M."/>
            <person name="Tuohy J.M."/>
        </authorList>
    </citation>
    <scope>NUCLEOTIDE SEQUENCE</scope>
    <source>
        <strain evidence="2">KR-87</strain>
        <plasmid evidence="2">pDson02</plasmid>
    </source>
</reference>
<gene>
    <name evidence="2" type="ORF">ABOD76_21020</name>
</gene>
<dbReference type="RefSeq" id="WP_350245682.1">
    <property type="nucleotide sequence ID" value="NZ_CP158300.1"/>
</dbReference>
<dbReference type="KEGG" id="dsc:ABOD76_21020"/>
<proteinExistence type="inferred from homology"/>
<protein>
    <submittedName>
        <fullName evidence="2">TatD family hydrolase</fullName>
    </submittedName>
</protein>
<evidence type="ECO:0000313" key="2">
    <source>
        <dbReference type="EMBL" id="XBV87533.1"/>
    </source>
</evidence>
<dbReference type="PANTHER" id="PTHR42658">
    <property type="entry name" value="HYDROLASE TATD"/>
    <property type="match status" value="1"/>
</dbReference>
<dbReference type="Gene3D" id="3.20.20.140">
    <property type="entry name" value="Metal-dependent hydrolases"/>
    <property type="match status" value="1"/>
</dbReference>